<dbReference type="PIRSF" id="PIRSF006648">
    <property type="entry name" value="DrrB"/>
    <property type="match status" value="1"/>
</dbReference>
<evidence type="ECO:0000256" key="1">
    <source>
        <dbReference type="ARBA" id="ARBA00004141"/>
    </source>
</evidence>
<feature type="transmembrane region" description="Helical" evidence="5">
    <location>
        <begin position="157"/>
        <end position="180"/>
    </location>
</feature>
<protein>
    <recommendedName>
        <fullName evidence="5">Transport permease protein</fullName>
    </recommendedName>
</protein>
<feature type="transmembrane region" description="Helical" evidence="5">
    <location>
        <begin position="187"/>
        <end position="205"/>
    </location>
</feature>
<comment type="similarity">
    <text evidence="5">Belongs to the ABC-2 integral membrane protein family.</text>
</comment>
<dbReference type="InterPro" id="IPR051784">
    <property type="entry name" value="Nod_factor_ABC_transporter"/>
</dbReference>
<keyword evidence="2 5" id="KW-0812">Transmembrane</keyword>
<feature type="transmembrane region" description="Helical" evidence="5">
    <location>
        <begin position="70"/>
        <end position="91"/>
    </location>
</feature>
<dbReference type="RefSeq" id="WP_345720218.1">
    <property type="nucleotide sequence ID" value="NZ_BAABRU010000001.1"/>
</dbReference>
<evidence type="ECO:0000256" key="3">
    <source>
        <dbReference type="ARBA" id="ARBA00022989"/>
    </source>
</evidence>
<gene>
    <name evidence="7" type="ORF">Hgul01_00352</name>
</gene>
<dbReference type="EMBL" id="BAABRU010000001">
    <property type="protein sequence ID" value="GAA5526579.1"/>
    <property type="molecule type" value="Genomic_DNA"/>
</dbReference>
<dbReference type="Proteomes" id="UP001428290">
    <property type="component" value="Unassembled WGS sequence"/>
</dbReference>
<keyword evidence="4 5" id="KW-0472">Membrane</keyword>
<comment type="subcellular location">
    <subcellularLocation>
        <location evidence="5">Cell membrane</location>
        <topology evidence="5">Multi-pass membrane protein</topology>
    </subcellularLocation>
    <subcellularLocation>
        <location evidence="1">Membrane</location>
        <topology evidence="1">Multi-pass membrane protein</topology>
    </subcellularLocation>
</comment>
<dbReference type="InterPro" id="IPR047817">
    <property type="entry name" value="ABC2_TM_bact-type"/>
</dbReference>
<feature type="transmembrane region" description="Helical" evidence="5">
    <location>
        <begin position="242"/>
        <end position="265"/>
    </location>
</feature>
<evidence type="ECO:0000259" key="6">
    <source>
        <dbReference type="PROSITE" id="PS51012"/>
    </source>
</evidence>
<dbReference type="InterPro" id="IPR000412">
    <property type="entry name" value="ABC_2_transport"/>
</dbReference>
<sequence length="281" mass="31475">MAFGRSFWRETRASYAFVERNINLIKRYWGWEVVWLIYSIVNALSITFIGKAVGAITGQEFDQATINATILYLIVGTLVWHYLAVVFDCIAESVQWERWEGTIEYTFMAPISRLTHMLGTTIFAIFWGLFHTGIILAFVAVFFQISLENANFLGATVILLTGSISFIGLGIVAAVLPLLFPERGAQMTNIVKATILLVSGVYYPISVLPTWMQPLASISPATYVLEGMRRALQNNAGPFDLWASYLLPLLGSGLLLVPFGLWIFLRGEEYAKRTGRLKRNG</sequence>
<feature type="transmembrane region" description="Helical" evidence="5">
    <location>
        <begin position="29"/>
        <end position="50"/>
    </location>
</feature>
<proteinExistence type="inferred from homology"/>
<evidence type="ECO:0000256" key="4">
    <source>
        <dbReference type="ARBA" id="ARBA00023136"/>
    </source>
</evidence>
<dbReference type="Pfam" id="PF01061">
    <property type="entry name" value="ABC2_membrane"/>
    <property type="match status" value="1"/>
</dbReference>
<feature type="domain" description="ABC transmembrane type-2" evidence="6">
    <location>
        <begin position="34"/>
        <end position="267"/>
    </location>
</feature>
<keyword evidence="5" id="KW-1003">Cell membrane</keyword>
<keyword evidence="3 5" id="KW-1133">Transmembrane helix</keyword>
<dbReference type="PANTHER" id="PTHR43229">
    <property type="entry name" value="NODULATION PROTEIN J"/>
    <property type="match status" value="1"/>
</dbReference>
<evidence type="ECO:0000256" key="2">
    <source>
        <dbReference type="ARBA" id="ARBA00022692"/>
    </source>
</evidence>
<feature type="transmembrane region" description="Helical" evidence="5">
    <location>
        <begin position="122"/>
        <end position="145"/>
    </location>
</feature>
<evidence type="ECO:0000313" key="7">
    <source>
        <dbReference type="EMBL" id="GAA5526579.1"/>
    </source>
</evidence>
<dbReference type="InterPro" id="IPR013525">
    <property type="entry name" value="ABC2_TM"/>
</dbReference>
<name>A0ABP9WTP9_9CHLR</name>
<reference evidence="7 8" key="1">
    <citation type="submission" date="2024-02" db="EMBL/GenBank/DDBJ databases">
        <title>Herpetosiphon gulosus NBRC 112829.</title>
        <authorList>
            <person name="Ichikawa N."/>
            <person name="Katano-Makiyama Y."/>
            <person name="Hidaka K."/>
        </authorList>
    </citation>
    <scope>NUCLEOTIDE SEQUENCE [LARGE SCALE GENOMIC DNA]</scope>
    <source>
        <strain evidence="7 8">NBRC 112829</strain>
    </source>
</reference>
<organism evidence="7 8">
    <name type="scientific">Herpetosiphon gulosus</name>
    <dbReference type="NCBI Taxonomy" id="1973496"/>
    <lineage>
        <taxon>Bacteria</taxon>
        <taxon>Bacillati</taxon>
        <taxon>Chloroflexota</taxon>
        <taxon>Chloroflexia</taxon>
        <taxon>Herpetosiphonales</taxon>
        <taxon>Herpetosiphonaceae</taxon>
        <taxon>Herpetosiphon</taxon>
    </lineage>
</organism>
<evidence type="ECO:0000256" key="5">
    <source>
        <dbReference type="RuleBase" id="RU361157"/>
    </source>
</evidence>
<evidence type="ECO:0000313" key="8">
    <source>
        <dbReference type="Proteomes" id="UP001428290"/>
    </source>
</evidence>
<dbReference type="PROSITE" id="PS51012">
    <property type="entry name" value="ABC_TM2"/>
    <property type="match status" value="1"/>
</dbReference>
<keyword evidence="8" id="KW-1185">Reference proteome</keyword>
<keyword evidence="5" id="KW-0813">Transport</keyword>
<comment type="caution">
    <text evidence="7">The sequence shown here is derived from an EMBL/GenBank/DDBJ whole genome shotgun (WGS) entry which is preliminary data.</text>
</comment>
<dbReference type="PANTHER" id="PTHR43229:SF2">
    <property type="entry name" value="NODULATION PROTEIN J"/>
    <property type="match status" value="1"/>
</dbReference>
<accession>A0ABP9WTP9</accession>